<sequence>MLSELAIKNFAIIDDLKISFSRGLSVLTGETGAGKSIIIEAVNLLLGGRASADLVRTGEKSAHLEAFFDISLDSPAATVLKSQGLDPSEGLIIRRIINANGRHRIFINSTQSTIQLLKQVTGNLASISSQHAHQGLLKEDNHLDILDHFAGIWPLRNKVKATWNELMPLIRELEHLKATITKRTEDNQLLKFQIDEIDQANISPKEDILLETQKKRLKSGSEIFTCLKTGINHIYTGEDTILEKLDTIKTGLEKYTPLDTNIAQVAEKLSRTMLELEDITDEMRHISTGIDLDPATLEETEARLDLIQKLKRKYGQTSLEDLLTFYGELKEKISGSEHMAEKIEAMGEQCRALSQSLGKMALDLSKKRKKAAIKLAKLAENELKTLEMNQIRFTIVVNHSPLSRPEKQPKDLFSINGMKITDTGMDKVSFLMAPNPGEKPRPLARIASGGELSRVVLALKAILSHTDDLGTLVFDEVDSGIGGKTSDKVGIKLKALAEKYQVICITHLAQIAKYGKTHYKIEKQVINERTATHITPLTQKKDRIHEIARMMGGSTISQATLDHAAELLDSNL</sequence>
<dbReference type="GO" id="GO:0006281">
    <property type="term" value="P:DNA repair"/>
    <property type="evidence" value="ECO:0007669"/>
    <property type="project" value="UniProtKB-KW"/>
</dbReference>
<evidence type="ECO:0000256" key="6">
    <source>
        <dbReference type="ARBA" id="ARBA00022840"/>
    </source>
</evidence>
<dbReference type="InterPro" id="IPR004604">
    <property type="entry name" value="DNA_recomb/repair_RecN"/>
</dbReference>
<dbReference type="Pfam" id="PF02463">
    <property type="entry name" value="SMC_N"/>
    <property type="match status" value="1"/>
</dbReference>
<feature type="domain" description="RecF/RecN/SMC N-terminal" evidence="10">
    <location>
        <begin position="1"/>
        <end position="524"/>
    </location>
</feature>
<dbReference type="InterPro" id="IPR003395">
    <property type="entry name" value="RecF/RecN/SMC_N"/>
</dbReference>
<protein>
    <recommendedName>
        <fullName evidence="3 9">DNA repair protein RecN</fullName>
    </recommendedName>
    <alternativeName>
        <fullName evidence="8 9">Recombination protein N</fullName>
    </alternativeName>
</protein>
<dbReference type="GO" id="GO:0009432">
    <property type="term" value="P:SOS response"/>
    <property type="evidence" value="ECO:0007669"/>
    <property type="project" value="TreeGrafter"/>
</dbReference>
<evidence type="ECO:0000256" key="3">
    <source>
        <dbReference type="ARBA" id="ARBA00021315"/>
    </source>
</evidence>
<dbReference type="InterPro" id="IPR027417">
    <property type="entry name" value="P-loop_NTPase"/>
</dbReference>
<evidence type="ECO:0000256" key="7">
    <source>
        <dbReference type="ARBA" id="ARBA00023204"/>
    </source>
</evidence>
<dbReference type="AlphaFoldDB" id="A0A1W2A2X5"/>
<dbReference type="NCBIfam" id="TIGR00634">
    <property type="entry name" value="recN"/>
    <property type="match status" value="1"/>
</dbReference>
<dbReference type="EMBL" id="FWXY01000004">
    <property type="protein sequence ID" value="SMC54791.1"/>
    <property type="molecule type" value="Genomic_DNA"/>
</dbReference>
<keyword evidence="6" id="KW-0067">ATP-binding</keyword>
<dbReference type="PIRSF" id="PIRSF003128">
    <property type="entry name" value="RecN"/>
    <property type="match status" value="1"/>
</dbReference>
<reference evidence="11 12" key="1">
    <citation type="submission" date="2017-04" db="EMBL/GenBank/DDBJ databases">
        <authorList>
            <person name="Afonso C.L."/>
            <person name="Miller P.J."/>
            <person name="Scott M.A."/>
            <person name="Spackman E."/>
            <person name="Goraichik I."/>
            <person name="Dimitrov K.M."/>
            <person name="Suarez D.L."/>
            <person name="Swayne D.E."/>
        </authorList>
    </citation>
    <scope>NUCLEOTIDE SEQUENCE [LARGE SCALE GENOMIC DNA]</scope>
    <source>
        <strain evidence="11 12">DSM 3385</strain>
    </source>
</reference>
<keyword evidence="4" id="KW-0547">Nucleotide-binding</keyword>
<keyword evidence="5 9" id="KW-0227">DNA damage</keyword>
<keyword evidence="7 9" id="KW-0234">DNA repair</keyword>
<dbReference type="PANTHER" id="PTHR11059">
    <property type="entry name" value="DNA REPAIR PROTEIN RECN"/>
    <property type="match status" value="1"/>
</dbReference>
<dbReference type="GO" id="GO:0006310">
    <property type="term" value="P:DNA recombination"/>
    <property type="evidence" value="ECO:0007669"/>
    <property type="project" value="InterPro"/>
</dbReference>
<proteinExistence type="inferred from homology"/>
<dbReference type="PANTHER" id="PTHR11059:SF0">
    <property type="entry name" value="DNA REPAIR PROTEIN RECN"/>
    <property type="match status" value="1"/>
</dbReference>
<accession>A0A1W2A2X5</accession>
<dbReference type="FunFam" id="3.40.50.300:FF:000356">
    <property type="entry name" value="DNA repair protein RecN"/>
    <property type="match status" value="1"/>
</dbReference>
<dbReference type="STRING" id="1121400.SAMN02746065_10435"/>
<dbReference type="Gene3D" id="3.40.50.300">
    <property type="entry name" value="P-loop containing nucleotide triphosphate hydrolases"/>
    <property type="match status" value="2"/>
</dbReference>
<evidence type="ECO:0000256" key="8">
    <source>
        <dbReference type="ARBA" id="ARBA00033408"/>
    </source>
</evidence>
<dbReference type="SUPFAM" id="SSF52540">
    <property type="entry name" value="P-loop containing nucleoside triphosphate hydrolases"/>
    <property type="match status" value="1"/>
</dbReference>
<evidence type="ECO:0000313" key="12">
    <source>
        <dbReference type="Proteomes" id="UP000192418"/>
    </source>
</evidence>
<gene>
    <name evidence="11" type="ORF">SAMN02746065_10435</name>
</gene>
<dbReference type="FunFam" id="3.40.50.300:FF:000319">
    <property type="entry name" value="DNA repair protein RecN"/>
    <property type="match status" value="1"/>
</dbReference>
<keyword evidence="12" id="KW-1185">Reference proteome</keyword>
<dbReference type="Proteomes" id="UP000192418">
    <property type="component" value="Unassembled WGS sequence"/>
</dbReference>
<dbReference type="RefSeq" id="WP_084067268.1">
    <property type="nucleotide sequence ID" value="NZ_FWXY01000004.1"/>
</dbReference>
<dbReference type="OrthoDB" id="9806954at2"/>
<name>A0A1W2A2X5_9BACT</name>
<evidence type="ECO:0000256" key="1">
    <source>
        <dbReference type="ARBA" id="ARBA00003618"/>
    </source>
</evidence>
<organism evidence="11 12">
    <name type="scientific">Desulfocicer vacuolatum DSM 3385</name>
    <dbReference type="NCBI Taxonomy" id="1121400"/>
    <lineage>
        <taxon>Bacteria</taxon>
        <taxon>Pseudomonadati</taxon>
        <taxon>Thermodesulfobacteriota</taxon>
        <taxon>Desulfobacteria</taxon>
        <taxon>Desulfobacterales</taxon>
        <taxon>Desulfobacteraceae</taxon>
        <taxon>Desulfocicer</taxon>
    </lineage>
</organism>
<evidence type="ECO:0000313" key="11">
    <source>
        <dbReference type="EMBL" id="SMC54791.1"/>
    </source>
</evidence>
<evidence type="ECO:0000256" key="2">
    <source>
        <dbReference type="ARBA" id="ARBA00009441"/>
    </source>
</evidence>
<evidence type="ECO:0000259" key="10">
    <source>
        <dbReference type="Pfam" id="PF02463"/>
    </source>
</evidence>
<comment type="similarity">
    <text evidence="2 9">Belongs to the RecN family.</text>
</comment>
<dbReference type="CDD" id="cd03241">
    <property type="entry name" value="ABC_RecN"/>
    <property type="match status" value="2"/>
</dbReference>
<evidence type="ECO:0000256" key="9">
    <source>
        <dbReference type="PIRNR" id="PIRNR003128"/>
    </source>
</evidence>
<evidence type="ECO:0000256" key="5">
    <source>
        <dbReference type="ARBA" id="ARBA00022763"/>
    </source>
</evidence>
<dbReference type="GO" id="GO:0043590">
    <property type="term" value="C:bacterial nucleoid"/>
    <property type="evidence" value="ECO:0007669"/>
    <property type="project" value="TreeGrafter"/>
</dbReference>
<comment type="function">
    <text evidence="1 9">May be involved in recombinational repair of damaged DNA.</text>
</comment>
<evidence type="ECO:0000256" key="4">
    <source>
        <dbReference type="ARBA" id="ARBA00022741"/>
    </source>
</evidence>
<dbReference type="GO" id="GO:0005524">
    <property type="term" value="F:ATP binding"/>
    <property type="evidence" value="ECO:0007669"/>
    <property type="project" value="UniProtKB-KW"/>
</dbReference>